<comment type="function">
    <text evidence="1">Has a glutathione-disulfide oxidoreductase activity in the presence of NADPH and glutathione reductase. Reduces low molecular weight disulfides and proteins.</text>
</comment>
<dbReference type="Gene3D" id="3.40.30.10">
    <property type="entry name" value="Glutaredoxin"/>
    <property type="match status" value="1"/>
</dbReference>
<dbReference type="SUPFAM" id="SSF47616">
    <property type="entry name" value="GST C-terminal domain-like"/>
    <property type="match status" value="1"/>
</dbReference>
<protein>
    <submittedName>
        <fullName evidence="5">Prostaglandin E synthase</fullName>
        <ecNumber evidence="5">5.3.99.3</ecNumber>
    </submittedName>
</protein>
<dbReference type="InterPro" id="IPR040079">
    <property type="entry name" value="Glutathione_S-Trfase"/>
</dbReference>
<dbReference type="PANTHER" id="PTHR12782">
    <property type="entry name" value="MICROSOMAL PROSTAGLANDIN E SYNTHASE-2"/>
    <property type="match status" value="1"/>
</dbReference>
<dbReference type="CDD" id="cd03197">
    <property type="entry name" value="GST_C_mPGES2"/>
    <property type="match status" value="1"/>
</dbReference>
<dbReference type="Gene3D" id="1.20.1050.10">
    <property type="match status" value="1"/>
</dbReference>
<evidence type="ECO:0000313" key="5">
    <source>
        <dbReference type="EMBL" id="AGO64144.1"/>
    </source>
</evidence>
<keyword evidence="3" id="KW-0443">Lipid metabolism</keyword>
<proteinExistence type="evidence at transcript level"/>
<evidence type="ECO:0000259" key="4">
    <source>
        <dbReference type="Pfam" id="PF00462"/>
    </source>
</evidence>
<keyword evidence="5" id="KW-0413">Isomerase</keyword>
<dbReference type="Pfam" id="PF00462">
    <property type="entry name" value="Glutaredoxin"/>
    <property type="match status" value="1"/>
</dbReference>
<dbReference type="InterPro" id="IPR034334">
    <property type="entry name" value="PGES2"/>
</dbReference>
<dbReference type="InterPro" id="IPR011767">
    <property type="entry name" value="GLR_AS"/>
</dbReference>
<dbReference type="SFLD" id="SFLDG01182">
    <property type="entry name" value="Prostaglandin_E_synthase_like"/>
    <property type="match status" value="1"/>
</dbReference>
<dbReference type="BRENDA" id="5.3.99.3">
    <property type="organism ID" value="16147"/>
</dbReference>
<dbReference type="InterPro" id="IPR002109">
    <property type="entry name" value="Glutaredoxin"/>
</dbReference>
<comment type="similarity">
    <text evidence="2">Belongs to the GST superfamily.</text>
</comment>
<dbReference type="SFLD" id="SFLDS00019">
    <property type="entry name" value="Glutathione_Transferase_(cytos"/>
    <property type="match status" value="1"/>
</dbReference>
<evidence type="ECO:0000256" key="2">
    <source>
        <dbReference type="ARBA" id="ARBA00007409"/>
    </source>
</evidence>
<dbReference type="SFLD" id="SFLDG01203">
    <property type="entry name" value="Prostaglandin_E_synthase_like1"/>
    <property type="match status" value="1"/>
</dbReference>
<reference evidence="5" key="1">
    <citation type="journal article" date="2014" name="Comp. Biochem. Physiol. B, Biochem. Mol. Biol.">
        <title>Novel membrane-associated prostaglandin E synthase-2 from crustacean arthropods.</title>
        <authorList>
            <person name="Hansen K."/>
            <person name="Varvas K."/>
            <person name="Jarving I."/>
            <person name="Samel N."/>
        </authorList>
    </citation>
    <scope>NUCLEOTIDE SEQUENCE</scope>
    <source>
        <strain evidence="5">CAPRPGES2</strain>
    </source>
</reference>
<dbReference type="EMBL" id="KC832830">
    <property type="protein sequence ID" value="AGO64144.1"/>
    <property type="molecule type" value="mRNA"/>
</dbReference>
<dbReference type="GO" id="GO:0001516">
    <property type="term" value="P:prostaglandin biosynthetic process"/>
    <property type="evidence" value="ECO:0007669"/>
    <property type="project" value="UniProtKB-UniPathway"/>
</dbReference>
<dbReference type="GO" id="GO:0005739">
    <property type="term" value="C:mitochondrion"/>
    <property type="evidence" value="ECO:0007669"/>
    <property type="project" value="TreeGrafter"/>
</dbReference>
<dbReference type="PROSITE" id="PS00195">
    <property type="entry name" value="GLUTAREDOXIN_1"/>
    <property type="match status" value="1"/>
</dbReference>
<dbReference type="InterPro" id="IPR036249">
    <property type="entry name" value="Thioredoxin-like_sf"/>
</dbReference>
<sequence length="430" mass="49977">MNSVSKFVFNWSRCIKLSSRSHVAPLYSISLKDQQLLSRTFSNSTFFSQSRFSSSQSKSKDANIKSFTFSRNTKLTVGLGLGLGAYLIALDQWNQSKENERTAMMLRTDGLPYIDDKPPEPNVARKIFNPKDQTGIKLTLYQYQTCPFCCKVRAFLDYYGFSYDVVEVNSITRKDVKWSSYKKVPFLIVESPGSTDGETKYIQLKDSSVIISLLGSCLRNPEESLHKLLESFPSYYDKDNGNKLQFANRYFIMYTETKDLERKQKYIKLERKWRQWVDDKFVHTLSPNVYRTPSESLQAFNWFDEVGDWQRLFSSWERFLVIYLGASVMWIIGKRLKKRHNITSDPRISLYDQANLWMREIRTSEGPFMGGTTPNLADLSMYGVLSAIEGCDAFQDLLDNTKIGKWFYKMKKVVLAREGEEKLVKRCSIR</sequence>
<dbReference type="PANTHER" id="PTHR12782:SF5">
    <property type="entry name" value="PROSTAGLANDIN E SYNTHASE 2"/>
    <property type="match status" value="1"/>
</dbReference>
<dbReference type="AlphaFoldDB" id="S4VIU3"/>
<organism evidence="5">
    <name type="scientific">Caprella sp. KV-2010a</name>
    <dbReference type="NCBI Taxonomy" id="708586"/>
    <lineage>
        <taxon>Eukaryota</taxon>
        <taxon>Metazoa</taxon>
        <taxon>Ecdysozoa</taxon>
        <taxon>Arthropoda</taxon>
        <taxon>Crustacea</taxon>
        <taxon>Multicrustacea</taxon>
        <taxon>Malacostraca</taxon>
        <taxon>Eumalacostraca</taxon>
        <taxon>Peracarida</taxon>
        <taxon>Amphipoda</taxon>
        <taxon>Senticaudata</taxon>
        <taxon>Corophiida</taxon>
        <taxon>Caprellidira</taxon>
        <taxon>Caprelloidea</taxon>
        <taxon>Caprellidae</taxon>
        <taxon>Caprella</taxon>
    </lineage>
</organism>
<dbReference type="SUPFAM" id="SSF52833">
    <property type="entry name" value="Thioredoxin-like"/>
    <property type="match status" value="1"/>
</dbReference>
<dbReference type="GO" id="GO:0050220">
    <property type="term" value="F:prostaglandin-E synthase activity"/>
    <property type="evidence" value="ECO:0007669"/>
    <property type="project" value="UniProtKB-EC"/>
</dbReference>
<dbReference type="InterPro" id="IPR036282">
    <property type="entry name" value="Glutathione-S-Trfase_C_sf"/>
</dbReference>
<dbReference type="UniPathway" id="UPA00662"/>
<evidence type="ECO:0000256" key="3">
    <source>
        <dbReference type="ARBA" id="ARBA00023098"/>
    </source>
</evidence>
<evidence type="ECO:0000256" key="1">
    <source>
        <dbReference type="ARBA" id="ARBA00002549"/>
    </source>
</evidence>
<dbReference type="EC" id="5.3.99.3" evidence="5"/>
<dbReference type="PROSITE" id="PS51354">
    <property type="entry name" value="GLUTAREDOXIN_2"/>
    <property type="match status" value="1"/>
</dbReference>
<name>S4VIU3_9CRUS</name>
<dbReference type="InterPro" id="IPR034335">
    <property type="entry name" value="PGES2_C"/>
</dbReference>
<accession>S4VIU3</accession>
<feature type="domain" description="Glutaredoxin" evidence="4">
    <location>
        <begin position="139"/>
        <end position="189"/>
    </location>
</feature>